<dbReference type="GO" id="GO:0042597">
    <property type="term" value="C:periplasmic space"/>
    <property type="evidence" value="ECO:0007669"/>
    <property type="project" value="InterPro"/>
</dbReference>
<dbReference type="EMBL" id="VJMF01000009">
    <property type="protein sequence ID" value="TRL37660.1"/>
    <property type="molecule type" value="Genomic_DNA"/>
</dbReference>
<feature type="compositionally biased region" description="Low complexity" evidence="4">
    <location>
        <begin position="38"/>
        <end position="52"/>
    </location>
</feature>
<evidence type="ECO:0000313" key="7">
    <source>
        <dbReference type="EMBL" id="TRL37660.1"/>
    </source>
</evidence>
<dbReference type="SUPFAM" id="SSF48435">
    <property type="entry name" value="Bacterial muramidases"/>
    <property type="match status" value="1"/>
</dbReference>
<feature type="signal peptide" evidence="5">
    <location>
        <begin position="1"/>
        <end position="22"/>
    </location>
</feature>
<dbReference type="CDD" id="cd13401">
    <property type="entry name" value="Slt70-like"/>
    <property type="match status" value="1"/>
</dbReference>
<dbReference type="GO" id="GO:0016020">
    <property type="term" value="C:membrane"/>
    <property type="evidence" value="ECO:0007669"/>
    <property type="project" value="InterPro"/>
</dbReference>
<feature type="chain" id="PRO_5021780743" evidence="5">
    <location>
        <begin position="23"/>
        <end position="748"/>
    </location>
</feature>
<evidence type="ECO:0000313" key="8">
    <source>
        <dbReference type="Proteomes" id="UP000316781"/>
    </source>
</evidence>
<evidence type="ECO:0000256" key="4">
    <source>
        <dbReference type="SAM" id="MobiDB-lite"/>
    </source>
</evidence>
<sequence length="748" mass="81546">MTNRHRGAARLVLIAAALGAAAAFYPAMQRSDRRGDDPPSQAAASPQEPWAPRNSAREAMHDFLGEGAAAPADARAASVLRRPPEGDGASKLLSYAPADGGLDFDARAPQPPEAAVLLGPDQEAFGSALAAYKANDFSGGDQALASVESPLARAVAQWAGLRLHPREAGFARLSKFLAEHPEWPASAWLRQRVEEALYGDKHQDRLILDYFAERPPKTPAGRLALARVMARRGEPLEVAALIKPMWREDDFNEALETAARKEFADYLDVADHKYRADRLLYAEKTGPALRIAAHAGKDALDLARARALAINESASEKTFSALPAEAQKDPGILFARIHMLRHQKKLAEAAALLRSAPRDPRLIVDGDAWWVERRLISRKLMDIGQFPQAYELCAQHSARSLSYRVEAEFHAGWIALRFLNDPAKAQRHFEEIARIAETPIQKSRGAYWLARAREAAGAAEAARASYETAALQSTTFYGQLARARLGAFDSPVRPTPEPAHGDARDEAVRAVELLFAAGEKEMAAQLAADAAKTLVGEAQLSALTDVAQRRREAKISLTLGKLASYRGIAIDDAAFPSFGIPAFAALPGSASRAIVYAIARQESAFDPKAVSSAGAMGLMQMIASTARHTAQQTGVGFDLKRMIDEPAFNARLGAAHLGMLLDEHKGSYILAFAAYNAGGKRVKEWIDAYGDPRKNEVDPIDWVERIPISETRNYVQRVIENLTVYRARFGDRDTRAPQGDLWRQQAAN</sequence>
<dbReference type="GO" id="GO:0008933">
    <property type="term" value="F:peptidoglycan lytic transglycosylase activity"/>
    <property type="evidence" value="ECO:0007669"/>
    <property type="project" value="InterPro"/>
</dbReference>
<name>A0A549T738_METSR</name>
<feature type="region of interest" description="Disordered" evidence="4">
    <location>
        <begin position="74"/>
        <end position="93"/>
    </location>
</feature>
<dbReference type="SUPFAM" id="SSF53955">
    <property type="entry name" value="Lysozyme-like"/>
    <property type="match status" value="1"/>
</dbReference>
<dbReference type="PANTHER" id="PTHR37423:SF2">
    <property type="entry name" value="MEMBRANE-BOUND LYTIC MUREIN TRANSGLYCOSYLASE C"/>
    <property type="match status" value="1"/>
</dbReference>
<feature type="region of interest" description="Disordered" evidence="4">
    <location>
        <begin position="30"/>
        <end position="53"/>
    </location>
</feature>
<protein>
    <submittedName>
        <fullName evidence="7">Lytic transglycosylase domain-containing protein</fullName>
    </submittedName>
</protein>
<dbReference type="AlphaFoldDB" id="A0A549T738"/>
<dbReference type="GO" id="GO:0000270">
    <property type="term" value="P:peptidoglycan metabolic process"/>
    <property type="evidence" value="ECO:0007669"/>
    <property type="project" value="InterPro"/>
</dbReference>
<keyword evidence="3 5" id="KW-0732">Signal</keyword>
<evidence type="ECO:0000256" key="3">
    <source>
        <dbReference type="ARBA" id="ARBA00022729"/>
    </source>
</evidence>
<reference evidence="7 8" key="1">
    <citation type="submission" date="2019-07" db="EMBL/GenBank/DDBJ databases">
        <title>Ln-dependent methylotrophs.</title>
        <authorList>
            <person name="Tani A."/>
        </authorList>
    </citation>
    <scope>NUCLEOTIDE SEQUENCE [LARGE SCALE GENOMIC DNA]</scope>
    <source>
        <strain evidence="7 8">SM89A</strain>
    </source>
</reference>
<organism evidence="7 8">
    <name type="scientific">Methylosinus sporium</name>
    <dbReference type="NCBI Taxonomy" id="428"/>
    <lineage>
        <taxon>Bacteria</taxon>
        <taxon>Pseudomonadati</taxon>
        <taxon>Pseudomonadota</taxon>
        <taxon>Alphaproteobacteria</taxon>
        <taxon>Hyphomicrobiales</taxon>
        <taxon>Methylocystaceae</taxon>
        <taxon>Methylosinus</taxon>
    </lineage>
</organism>
<evidence type="ECO:0000256" key="1">
    <source>
        <dbReference type="ARBA" id="ARBA00007734"/>
    </source>
</evidence>
<gene>
    <name evidence="7" type="ORF">FM996_02030</name>
</gene>
<dbReference type="InterPro" id="IPR000189">
    <property type="entry name" value="Transglyc_AS"/>
</dbReference>
<dbReference type="PANTHER" id="PTHR37423">
    <property type="entry name" value="SOLUBLE LYTIC MUREIN TRANSGLYCOSYLASE-RELATED"/>
    <property type="match status" value="1"/>
</dbReference>
<accession>A0A549T738</accession>
<comment type="similarity">
    <text evidence="1">Belongs to the transglycosylase Slt family.</text>
</comment>
<comment type="similarity">
    <text evidence="2">Belongs to the virb1 family.</text>
</comment>
<evidence type="ECO:0000256" key="2">
    <source>
        <dbReference type="ARBA" id="ARBA00009387"/>
    </source>
</evidence>
<dbReference type="Proteomes" id="UP000316781">
    <property type="component" value="Unassembled WGS sequence"/>
</dbReference>
<dbReference type="InterPro" id="IPR008258">
    <property type="entry name" value="Transglycosylase_SLT_dom_1"/>
</dbReference>
<comment type="caution">
    <text evidence="7">The sequence shown here is derived from an EMBL/GenBank/DDBJ whole genome shotgun (WGS) entry which is preliminary data.</text>
</comment>
<proteinExistence type="inferred from homology"/>
<evidence type="ECO:0000256" key="5">
    <source>
        <dbReference type="SAM" id="SignalP"/>
    </source>
</evidence>
<dbReference type="Pfam" id="PF01464">
    <property type="entry name" value="SLT"/>
    <property type="match status" value="1"/>
</dbReference>
<evidence type="ECO:0000259" key="6">
    <source>
        <dbReference type="Pfam" id="PF01464"/>
    </source>
</evidence>
<dbReference type="PROSITE" id="PS00922">
    <property type="entry name" value="TRANSGLYCOSYLASE"/>
    <property type="match status" value="1"/>
</dbReference>
<feature type="domain" description="Transglycosylase SLT" evidence="6">
    <location>
        <begin position="592"/>
        <end position="695"/>
    </location>
</feature>
<dbReference type="InterPro" id="IPR008939">
    <property type="entry name" value="Lytic_TGlycosylase_superhlx_U"/>
</dbReference>
<dbReference type="GO" id="GO:0004553">
    <property type="term" value="F:hydrolase activity, hydrolyzing O-glycosyl compounds"/>
    <property type="evidence" value="ECO:0007669"/>
    <property type="project" value="InterPro"/>
</dbReference>
<dbReference type="Gene3D" id="1.25.20.10">
    <property type="entry name" value="Bacterial muramidases"/>
    <property type="match status" value="1"/>
</dbReference>
<dbReference type="RefSeq" id="WP_142861612.1">
    <property type="nucleotide sequence ID" value="NZ_VJMF01000009.1"/>
</dbReference>
<dbReference type="Gene3D" id="1.10.530.10">
    <property type="match status" value="1"/>
</dbReference>
<dbReference type="InterPro" id="IPR023346">
    <property type="entry name" value="Lysozyme-like_dom_sf"/>
</dbReference>